<name>A0ABU0E2G7_9FIRM</name>
<dbReference type="Pfam" id="PF00440">
    <property type="entry name" value="TetR_N"/>
    <property type="match status" value="1"/>
</dbReference>
<dbReference type="PANTHER" id="PTHR43479">
    <property type="entry name" value="ACREF/ENVCD OPERON REPRESSOR-RELATED"/>
    <property type="match status" value="1"/>
</dbReference>
<accession>A0ABU0E2G7</accession>
<gene>
    <name evidence="4" type="ORF">J2S15_001825</name>
</gene>
<sequence>MKLFSQKGFEQTTIRDIAKNLGVSQGLCYRYFKSKHELFDIGLEQYANYFVMATKQGFSDKAIPLKDRLLASPNFFELEKKLDNSYLQFFYKPENKQYQILLSHRICKKMCPILSDMLKEATEQGEYSFNQPDTIASFLLFGQLAILLDESRSESERVKELTEFISSIIDKYL</sequence>
<feature type="domain" description="HTH tetR-type" evidence="3">
    <location>
        <begin position="1"/>
        <end position="50"/>
    </location>
</feature>
<keyword evidence="5" id="KW-1185">Reference proteome</keyword>
<evidence type="ECO:0000313" key="4">
    <source>
        <dbReference type="EMBL" id="MDQ0361078.1"/>
    </source>
</evidence>
<dbReference type="Gene3D" id="1.10.357.10">
    <property type="entry name" value="Tetracycline Repressor, domain 2"/>
    <property type="match status" value="1"/>
</dbReference>
<keyword evidence="1 2" id="KW-0238">DNA-binding</keyword>
<dbReference type="InterPro" id="IPR001647">
    <property type="entry name" value="HTH_TetR"/>
</dbReference>
<dbReference type="EMBL" id="JAUSUR010000003">
    <property type="protein sequence ID" value="MDQ0361078.1"/>
    <property type="molecule type" value="Genomic_DNA"/>
</dbReference>
<dbReference type="Proteomes" id="UP001230220">
    <property type="component" value="Unassembled WGS sequence"/>
</dbReference>
<dbReference type="InterPro" id="IPR009057">
    <property type="entry name" value="Homeodomain-like_sf"/>
</dbReference>
<dbReference type="PROSITE" id="PS50977">
    <property type="entry name" value="HTH_TETR_2"/>
    <property type="match status" value="1"/>
</dbReference>
<reference evidence="4 5" key="1">
    <citation type="submission" date="2023-07" db="EMBL/GenBank/DDBJ databases">
        <title>Genomic Encyclopedia of Type Strains, Phase IV (KMG-IV): sequencing the most valuable type-strain genomes for metagenomic binning, comparative biology and taxonomic classification.</title>
        <authorList>
            <person name="Goeker M."/>
        </authorList>
    </citation>
    <scope>NUCLEOTIDE SEQUENCE [LARGE SCALE GENOMIC DNA]</scope>
    <source>
        <strain evidence="4 5">DSM 16784</strain>
    </source>
</reference>
<comment type="caution">
    <text evidence="4">The sequence shown here is derived from an EMBL/GenBank/DDBJ whole genome shotgun (WGS) entry which is preliminary data.</text>
</comment>
<dbReference type="InterPro" id="IPR050624">
    <property type="entry name" value="HTH-type_Tx_Regulator"/>
</dbReference>
<feature type="DNA-binding region" description="H-T-H motif" evidence="2">
    <location>
        <begin position="13"/>
        <end position="32"/>
    </location>
</feature>
<dbReference type="SUPFAM" id="SSF46689">
    <property type="entry name" value="Homeodomain-like"/>
    <property type="match status" value="1"/>
</dbReference>
<protein>
    <submittedName>
        <fullName evidence="4">AcrR family transcriptional regulator</fullName>
    </submittedName>
</protein>
<evidence type="ECO:0000313" key="5">
    <source>
        <dbReference type="Proteomes" id="UP001230220"/>
    </source>
</evidence>
<dbReference type="PANTHER" id="PTHR43479:SF11">
    <property type="entry name" value="ACREF_ENVCD OPERON REPRESSOR-RELATED"/>
    <property type="match status" value="1"/>
</dbReference>
<evidence type="ECO:0000259" key="3">
    <source>
        <dbReference type="PROSITE" id="PS50977"/>
    </source>
</evidence>
<evidence type="ECO:0000256" key="1">
    <source>
        <dbReference type="ARBA" id="ARBA00023125"/>
    </source>
</evidence>
<organism evidence="4 5">
    <name type="scientific">Breznakia pachnodae</name>
    <dbReference type="NCBI Taxonomy" id="265178"/>
    <lineage>
        <taxon>Bacteria</taxon>
        <taxon>Bacillati</taxon>
        <taxon>Bacillota</taxon>
        <taxon>Erysipelotrichia</taxon>
        <taxon>Erysipelotrichales</taxon>
        <taxon>Erysipelotrichaceae</taxon>
        <taxon>Breznakia</taxon>
    </lineage>
</organism>
<proteinExistence type="predicted"/>
<evidence type="ECO:0000256" key="2">
    <source>
        <dbReference type="PROSITE-ProRule" id="PRU00335"/>
    </source>
</evidence>